<evidence type="ECO:0000256" key="2">
    <source>
        <dbReference type="ARBA" id="ARBA00004989"/>
    </source>
</evidence>
<feature type="domain" description="Phosphate acetyl/butaryl transferase" evidence="9">
    <location>
        <begin position="5"/>
        <end position="324"/>
    </location>
</feature>
<dbReference type="NCBIfam" id="TIGR00651">
    <property type="entry name" value="pta"/>
    <property type="match status" value="1"/>
</dbReference>
<comment type="catalytic activity">
    <reaction evidence="1">
        <text>acetyl-CoA + phosphate = acetyl phosphate + CoA</text>
        <dbReference type="Rhea" id="RHEA:19521"/>
        <dbReference type="ChEBI" id="CHEBI:22191"/>
        <dbReference type="ChEBI" id="CHEBI:43474"/>
        <dbReference type="ChEBI" id="CHEBI:57287"/>
        <dbReference type="ChEBI" id="CHEBI:57288"/>
        <dbReference type="EC" id="2.3.1.8"/>
    </reaction>
</comment>
<dbReference type="InterPro" id="IPR002505">
    <property type="entry name" value="PTA_PTB"/>
</dbReference>
<dbReference type="PANTHER" id="PTHR43356">
    <property type="entry name" value="PHOSPHATE ACETYLTRANSFERASE"/>
    <property type="match status" value="1"/>
</dbReference>
<comment type="caution">
    <text evidence="10">The sequence shown here is derived from an EMBL/GenBank/DDBJ whole genome shotgun (WGS) entry which is preliminary data.</text>
</comment>
<proteinExistence type="inferred from homology"/>
<organism evidence="10 11">
    <name type="scientific">Staphylococcus coagulans</name>
    <dbReference type="NCBI Taxonomy" id="74706"/>
    <lineage>
        <taxon>Bacteria</taxon>
        <taxon>Bacillati</taxon>
        <taxon>Bacillota</taxon>
        <taxon>Bacilli</taxon>
        <taxon>Bacillales</taxon>
        <taxon>Staphylococcaceae</taxon>
        <taxon>Staphylococcus</taxon>
    </lineage>
</organism>
<dbReference type="InterPro" id="IPR004614">
    <property type="entry name" value="P_AcTrfase"/>
</dbReference>
<dbReference type="InterPro" id="IPR042113">
    <property type="entry name" value="P_AcTrfase_dom1"/>
</dbReference>
<evidence type="ECO:0000256" key="1">
    <source>
        <dbReference type="ARBA" id="ARBA00000705"/>
    </source>
</evidence>
<dbReference type="Proteomes" id="UP001255050">
    <property type="component" value="Unassembled WGS sequence"/>
</dbReference>
<dbReference type="EMBL" id="JAVJGV010000030">
    <property type="protein sequence ID" value="MDR5603228.1"/>
    <property type="molecule type" value="Genomic_DNA"/>
</dbReference>
<dbReference type="PIRSF" id="PIRSF000428">
    <property type="entry name" value="P_Ac_trans"/>
    <property type="match status" value="1"/>
</dbReference>
<dbReference type="EC" id="2.3.1.8" evidence="4"/>
<evidence type="ECO:0000313" key="11">
    <source>
        <dbReference type="Proteomes" id="UP001255050"/>
    </source>
</evidence>
<dbReference type="InterPro" id="IPR050500">
    <property type="entry name" value="Phos_Acetyltrans/Butyryltrans"/>
</dbReference>
<dbReference type="Gene3D" id="3.40.50.10950">
    <property type="match status" value="1"/>
</dbReference>
<reference evidence="10 11" key="1">
    <citation type="submission" date="2023-08" db="EMBL/GenBank/DDBJ databases">
        <title>Whole genome sequencing of Staphylococcus coagulans NN-2474.</title>
        <authorList>
            <person name="Kropotov V.S."/>
            <person name="Boriskina E.V."/>
            <person name="Gordinskaya N.A."/>
            <person name="Shkurkina I.S."/>
            <person name="Kryazhev D.V."/>
            <person name="Alekseeva A.E."/>
            <person name="Makhova M.A."/>
        </authorList>
    </citation>
    <scope>NUCLEOTIDE SEQUENCE [LARGE SCALE GENOMIC DNA]</scope>
    <source>
        <strain evidence="10 11">NN-2474</strain>
    </source>
</reference>
<name>A0ABU1EYP3_9STAP</name>
<dbReference type="InterPro" id="IPR042112">
    <property type="entry name" value="P_AcTrfase_dom2"/>
</dbReference>
<dbReference type="GO" id="GO:0008959">
    <property type="term" value="F:phosphate acetyltransferase activity"/>
    <property type="evidence" value="ECO:0007669"/>
    <property type="project" value="UniProtKB-EC"/>
</dbReference>
<evidence type="ECO:0000256" key="6">
    <source>
        <dbReference type="ARBA" id="ARBA00022679"/>
    </source>
</evidence>
<dbReference type="InterPro" id="IPR012147">
    <property type="entry name" value="P_Ac_Bu_trans"/>
</dbReference>
<dbReference type="RefSeq" id="WP_050346048.1">
    <property type="nucleotide sequence ID" value="NZ_CP092965.1"/>
</dbReference>
<comment type="pathway">
    <text evidence="2">Metabolic intermediate biosynthesis; acetyl-CoA biosynthesis; acetyl-CoA from acetate: step 2/2.</text>
</comment>
<sequence>MSSLLDVLKDKLSGKNVRIVLPEGEDERVLTAAVELQGSDYVTPIVLGDVDKINALAADKSLNIEGLKVIHPENSDLKAELVEKFVERRKGKATEEQAQSFLNDVNYFGTMLVYAGYADGLVSGAAHSTADTVRPALQIIKTKPGVSKTSGVFFMIKEDQQFIFGDCAINPELGASDLAEIAVESAKTAQSFGMDPRVAMLSFSTKGSAKSDDTEKVVEAVQLAQEKIASEGLSDVVIDGEFQFDAAIVPEVAKKKAPGAQIQGDANVFVFPSLEAGNIGYKIAQRLGGYDAVGPVLQGLNSPVNDLSRGCSTEDVYNLSIITAAQSLQ</sequence>
<dbReference type="NCBIfam" id="NF007233">
    <property type="entry name" value="PRK09653.1"/>
    <property type="match status" value="1"/>
</dbReference>
<protein>
    <recommendedName>
        <fullName evidence="5">Phosphate acetyltransferase</fullName>
        <ecNumber evidence="4">2.3.1.8</ecNumber>
    </recommendedName>
    <alternativeName>
        <fullName evidence="8">Phosphotransacetylase</fullName>
    </alternativeName>
</protein>
<evidence type="ECO:0000256" key="3">
    <source>
        <dbReference type="ARBA" id="ARBA00005656"/>
    </source>
</evidence>
<evidence type="ECO:0000256" key="8">
    <source>
        <dbReference type="ARBA" id="ARBA00031108"/>
    </source>
</evidence>
<evidence type="ECO:0000256" key="7">
    <source>
        <dbReference type="ARBA" id="ARBA00023315"/>
    </source>
</evidence>
<dbReference type="PANTHER" id="PTHR43356:SF3">
    <property type="entry name" value="PHOSPHATE ACETYLTRANSFERASE"/>
    <property type="match status" value="1"/>
</dbReference>
<comment type="similarity">
    <text evidence="3">Belongs to the phosphate acetyltransferase and butyryltransferase family.</text>
</comment>
<dbReference type="SUPFAM" id="SSF53659">
    <property type="entry name" value="Isocitrate/Isopropylmalate dehydrogenase-like"/>
    <property type="match status" value="1"/>
</dbReference>
<evidence type="ECO:0000313" key="10">
    <source>
        <dbReference type="EMBL" id="MDR5603228.1"/>
    </source>
</evidence>
<dbReference type="Pfam" id="PF01515">
    <property type="entry name" value="PTA_PTB"/>
    <property type="match status" value="1"/>
</dbReference>
<dbReference type="Gene3D" id="3.40.50.10750">
    <property type="entry name" value="Isocitrate/Isopropylmalate dehydrogenase-like"/>
    <property type="match status" value="1"/>
</dbReference>
<gene>
    <name evidence="10" type="primary">pta</name>
    <name evidence="10" type="ORF">RCO12_07230</name>
</gene>
<evidence type="ECO:0000259" key="9">
    <source>
        <dbReference type="Pfam" id="PF01515"/>
    </source>
</evidence>
<evidence type="ECO:0000256" key="5">
    <source>
        <dbReference type="ARBA" id="ARBA00021528"/>
    </source>
</evidence>
<keyword evidence="11" id="KW-1185">Reference proteome</keyword>
<evidence type="ECO:0000256" key="4">
    <source>
        <dbReference type="ARBA" id="ARBA00012707"/>
    </source>
</evidence>
<accession>A0ABU1EYP3</accession>
<keyword evidence="6 10" id="KW-0808">Transferase</keyword>
<keyword evidence="7 10" id="KW-0012">Acyltransferase</keyword>